<feature type="region of interest" description="Disordered" evidence="6">
    <location>
        <begin position="140"/>
        <end position="209"/>
    </location>
</feature>
<evidence type="ECO:0000256" key="1">
    <source>
        <dbReference type="ARBA" id="ARBA00022468"/>
    </source>
</evidence>
<dbReference type="PANTHER" id="PTHR45705">
    <property type="entry name" value="FI20236P1"/>
    <property type="match status" value="1"/>
</dbReference>
<evidence type="ECO:0000256" key="3">
    <source>
        <dbReference type="ARBA" id="ARBA00022771"/>
    </source>
</evidence>
<evidence type="ECO:0000256" key="4">
    <source>
        <dbReference type="ARBA" id="ARBA00022833"/>
    </source>
</evidence>
<dbReference type="PROSITE" id="PS50115">
    <property type="entry name" value="ARFGAP"/>
    <property type="match status" value="1"/>
</dbReference>
<feature type="domain" description="Arf-GAP" evidence="7">
    <location>
        <begin position="18"/>
        <end position="143"/>
    </location>
</feature>
<dbReference type="FunFam" id="1.10.220.150:FF:000009">
    <property type="entry name" value="stromal membrane-associated protein 1 isoform X1"/>
    <property type="match status" value="1"/>
</dbReference>
<dbReference type="InterPro" id="IPR038508">
    <property type="entry name" value="ArfGAP_dom_sf"/>
</dbReference>
<accession>F6R8B6</accession>
<dbReference type="Bgee" id="ENSECAG00000021401">
    <property type="expression patterns" value="Expressed in chorionic villus and 23 other cell types or tissues"/>
</dbReference>
<dbReference type="Proteomes" id="UP000002281">
    <property type="component" value="Chromosome 20"/>
</dbReference>
<dbReference type="CDD" id="cd08839">
    <property type="entry name" value="ArfGap_SMAP"/>
    <property type="match status" value="1"/>
</dbReference>
<dbReference type="VGNC" id="VGNC:56693">
    <property type="gene designation" value="SMAP1"/>
</dbReference>
<dbReference type="PANTHER" id="PTHR45705:SF8">
    <property type="entry name" value="STROMAL MEMBRANE-ASSOCIATED PROTEIN 1"/>
    <property type="match status" value="1"/>
</dbReference>
<dbReference type="InterPro" id="IPR001164">
    <property type="entry name" value="ArfGAP_dom"/>
</dbReference>
<dbReference type="Gene3D" id="1.10.220.150">
    <property type="entry name" value="Arf GTPase activating protein"/>
    <property type="match status" value="1"/>
</dbReference>
<reference evidence="8 9" key="1">
    <citation type="journal article" date="2009" name="Science">
        <title>Genome sequence, comparative analysis, and population genetics of the domestic horse.</title>
        <authorList>
            <consortium name="Broad Institute Genome Sequencing Platform"/>
            <consortium name="Broad Institute Whole Genome Assembly Team"/>
            <person name="Wade C.M."/>
            <person name="Giulotto E."/>
            <person name="Sigurdsson S."/>
            <person name="Zoli M."/>
            <person name="Gnerre S."/>
            <person name="Imsland F."/>
            <person name="Lear T.L."/>
            <person name="Adelson D.L."/>
            <person name="Bailey E."/>
            <person name="Bellone R.R."/>
            <person name="Bloecker H."/>
            <person name="Distl O."/>
            <person name="Edgar R.C."/>
            <person name="Garber M."/>
            <person name="Leeb T."/>
            <person name="Mauceli E."/>
            <person name="MacLeod J.N."/>
            <person name="Penedo M.C.T."/>
            <person name="Raison J.M."/>
            <person name="Sharpe T."/>
            <person name="Vogel J."/>
            <person name="Andersson L."/>
            <person name="Antczak D.F."/>
            <person name="Biagi T."/>
            <person name="Binns M.M."/>
            <person name="Chowdhary B.P."/>
            <person name="Coleman S.J."/>
            <person name="Della Valle G."/>
            <person name="Fryc S."/>
            <person name="Guerin G."/>
            <person name="Hasegawa T."/>
            <person name="Hill E.W."/>
            <person name="Jurka J."/>
            <person name="Kiialainen A."/>
            <person name="Lindgren G."/>
            <person name="Liu J."/>
            <person name="Magnani E."/>
            <person name="Mickelson J.R."/>
            <person name="Murray J."/>
            <person name="Nergadze S.G."/>
            <person name="Onofrio R."/>
            <person name="Pedroni S."/>
            <person name="Piras M.F."/>
            <person name="Raudsepp T."/>
            <person name="Rocchi M."/>
            <person name="Roeed K.H."/>
            <person name="Ryder O.A."/>
            <person name="Searle S."/>
            <person name="Skow L."/>
            <person name="Swinburne J.E."/>
            <person name="Syvaenen A.C."/>
            <person name="Tozaki T."/>
            <person name="Valberg S.J."/>
            <person name="Vaudin M."/>
            <person name="White J.R."/>
            <person name="Zody M.C."/>
            <person name="Lander E.S."/>
            <person name="Lindblad-Toh K."/>
        </authorList>
    </citation>
    <scope>NUCLEOTIDE SEQUENCE [LARGE SCALE GENOMIC DNA]</scope>
    <source>
        <strain evidence="8 9">Thoroughbred</strain>
    </source>
</reference>
<name>F6R8B6_HORSE</name>
<dbReference type="InterPro" id="IPR051718">
    <property type="entry name" value="ARF_GTPase-activating"/>
</dbReference>
<dbReference type="SMART" id="SM00105">
    <property type="entry name" value="ArfGap"/>
    <property type="match status" value="1"/>
</dbReference>
<keyword evidence="3 5" id="KW-0863">Zinc-finger</keyword>
<keyword evidence="2" id="KW-0479">Metal-binding</keyword>
<gene>
    <name evidence="8 10" type="primary">SMAP1</name>
</gene>
<dbReference type="Pfam" id="PF01412">
    <property type="entry name" value="ArfGap"/>
    <property type="match status" value="1"/>
</dbReference>
<evidence type="ECO:0000313" key="9">
    <source>
        <dbReference type="Proteomes" id="UP000002281"/>
    </source>
</evidence>
<dbReference type="Ensembl" id="ENSECAT00000022849.4">
    <property type="protein sequence ID" value="ENSECAP00000018905.3"/>
    <property type="gene ID" value="ENSECAG00000021401.4"/>
</dbReference>
<dbReference type="HOGENOM" id="CLU_023062_5_0_1"/>
<dbReference type="PRINTS" id="PR00405">
    <property type="entry name" value="REVINTRACTNG"/>
</dbReference>
<keyword evidence="9" id="KW-1185">Reference proteome</keyword>
<dbReference type="InterPro" id="IPR044732">
    <property type="entry name" value="ArfGAP_SMAP1-like"/>
</dbReference>
<protein>
    <submittedName>
        <fullName evidence="8">Small ArfGAP 1</fullName>
    </submittedName>
</protein>
<keyword evidence="1" id="KW-0343">GTPase activation</keyword>
<evidence type="ECO:0000259" key="7">
    <source>
        <dbReference type="PROSITE" id="PS50115"/>
    </source>
</evidence>
<keyword evidence="4" id="KW-0862">Zinc</keyword>
<evidence type="ECO:0000256" key="2">
    <source>
        <dbReference type="ARBA" id="ARBA00022723"/>
    </source>
</evidence>
<dbReference type="SUPFAM" id="SSF57863">
    <property type="entry name" value="ArfGap/RecO-like zinc finger"/>
    <property type="match status" value="1"/>
</dbReference>
<dbReference type="AlphaFoldDB" id="F6R8B6"/>
<dbReference type="GO" id="GO:0008270">
    <property type="term" value="F:zinc ion binding"/>
    <property type="evidence" value="ECO:0007669"/>
    <property type="project" value="UniProtKB-KW"/>
</dbReference>
<dbReference type="GeneTree" id="ENSGT00940000155884"/>
<evidence type="ECO:0000313" key="10">
    <source>
        <dbReference type="VGNC" id="VGNC:56693"/>
    </source>
</evidence>
<dbReference type="GO" id="GO:0005096">
    <property type="term" value="F:GTPase activator activity"/>
    <property type="evidence" value="ECO:0007669"/>
    <property type="project" value="UniProtKB-KW"/>
</dbReference>
<organism evidence="8 9">
    <name type="scientific">Equus caballus</name>
    <name type="common">Horse</name>
    <dbReference type="NCBI Taxonomy" id="9796"/>
    <lineage>
        <taxon>Eukaryota</taxon>
        <taxon>Metazoa</taxon>
        <taxon>Chordata</taxon>
        <taxon>Craniata</taxon>
        <taxon>Vertebrata</taxon>
        <taxon>Euteleostomi</taxon>
        <taxon>Mammalia</taxon>
        <taxon>Eutheria</taxon>
        <taxon>Laurasiatheria</taxon>
        <taxon>Perissodactyla</taxon>
        <taxon>Equidae</taxon>
        <taxon>Equus</taxon>
    </lineage>
</organism>
<feature type="compositionally biased region" description="Basic and acidic residues" evidence="6">
    <location>
        <begin position="165"/>
        <end position="178"/>
    </location>
</feature>
<evidence type="ECO:0000256" key="6">
    <source>
        <dbReference type="SAM" id="MobiDB-lite"/>
    </source>
</evidence>
<feature type="compositionally biased region" description="Basic and acidic residues" evidence="6">
    <location>
        <begin position="140"/>
        <end position="158"/>
    </location>
</feature>
<reference evidence="8" key="3">
    <citation type="submission" date="2025-09" db="UniProtKB">
        <authorList>
            <consortium name="Ensembl"/>
        </authorList>
    </citation>
    <scope>IDENTIFICATION</scope>
    <source>
        <strain evidence="8">Thoroughbred</strain>
    </source>
</reference>
<dbReference type="InterPro" id="IPR037278">
    <property type="entry name" value="ARFGAP/RecO"/>
</dbReference>
<sequence>MATRSCREKAQKLNEQHQLILSRLLREEDNKYCADCEAKGPRWASWNIGVFICIRCAGIHRNLGVHISRVKSVNLDQWTPEQIQCMQDMGNTKARLLYEANLPENFRRPQTDQAVEFFIRDKYEKKKYYDKNAIAIANKEKEKKKEEKKREKEPEKPAKPLTTEKLQKKEDQQLEPKKSTSPKKAAEPTVDLLGLDGPAEAPVTNGNTTTVPALNDDLDIFGPMISNPLPASVMPPAQGTSSVPAAAALSTVTSGDLDLFTEQTTKSEEVAKKQLSKDSILSLYGTGTLPQQSAGVFMGPTNIPFTSQAPTAFQGFPSMGAPVPAAPGLIGSMMGQSASMMVGMPMPMPNGFMGNAQTGVMPLPPNVVGAQGGMVGQMGVPQSKFGLPQAQQPQWNLSQVGVIYSPISPKSEKPDSVSKWFYLYLNLTI</sequence>
<reference evidence="8" key="2">
    <citation type="submission" date="2025-08" db="UniProtKB">
        <authorList>
            <consortium name="Ensembl"/>
        </authorList>
    </citation>
    <scope>IDENTIFICATION</scope>
    <source>
        <strain evidence="8">Thoroughbred</strain>
    </source>
</reference>
<proteinExistence type="predicted"/>
<evidence type="ECO:0000256" key="5">
    <source>
        <dbReference type="PROSITE-ProRule" id="PRU00288"/>
    </source>
</evidence>
<evidence type="ECO:0000313" key="8">
    <source>
        <dbReference type="Ensembl" id="ENSECAP00000018905.3"/>
    </source>
</evidence>